<gene>
    <name evidence="2" type="ORF">SAMN04488544_2760</name>
</gene>
<sequence length="119" mass="12461">MIAALAYSVCALALVSMGWGLVTAVLDKPPGKAQLLYAAGLEVVVLVQSVIALVRLGAGFRPVELATTIGYLVGIVVLLPVAWLWANSERTRFSGVVLAVAAAAVAAMTFRLLVLWVAR</sequence>
<name>A0A1H2MVM4_9ACTN</name>
<organism evidence="2 3">
    <name type="scientific">Microlunatus sagamiharensis</name>
    <dbReference type="NCBI Taxonomy" id="546874"/>
    <lineage>
        <taxon>Bacteria</taxon>
        <taxon>Bacillati</taxon>
        <taxon>Actinomycetota</taxon>
        <taxon>Actinomycetes</taxon>
        <taxon>Propionibacteriales</taxon>
        <taxon>Propionibacteriaceae</taxon>
        <taxon>Microlunatus</taxon>
    </lineage>
</organism>
<dbReference type="STRING" id="546874.SAMN04488544_2760"/>
<keyword evidence="3" id="KW-1185">Reference proteome</keyword>
<evidence type="ECO:0008006" key="4">
    <source>
        <dbReference type="Google" id="ProtNLM"/>
    </source>
</evidence>
<evidence type="ECO:0000313" key="3">
    <source>
        <dbReference type="Proteomes" id="UP000198825"/>
    </source>
</evidence>
<proteinExistence type="predicted"/>
<dbReference type="EMBL" id="LT629799">
    <property type="protein sequence ID" value="SDU96981.1"/>
    <property type="molecule type" value="Genomic_DNA"/>
</dbReference>
<evidence type="ECO:0000256" key="1">
    <source>
        <dbReference type="SAM" id="Phobius"/>
    </source>
</evidence>
<protein>
    <recommendedName>
        <fullName evidence="4">Integral membrane protein</fullName>
    </recommendedName>
</protein>
<keyword evidence="1" id="KW-0472">Membrane</keyword>
<keyword evidence="1" id="KW-1133">Transmembrane helix</keyword>
<reference evidence="3" key="1">
    <citation type="submission" date="2016-10" db="EMBL/GenBank/DDBJ databases">
        <authorList>
            <person name="Varghese N."/>
            <person name="Submissions S."/>
        </authorList>
    </citation>
    <scope>NUCLEOTIDE SEQUENCE [LARGE SCALE GENOMIC DNA]</scope>
    <source>
        <strain evidence="3">DSM 21743</strain>
    </source>
</reference>
<keyword evidence="1" id="KW-0812">Transmembrane</keyword>
<dbReference type="Proteomes" id="UP000198825">
    <property type="component" value="Chromosome I"/>
</dbReference>
<accession>A0A1H2MVM4</accession>
<evidence type="ECO:0000313" key="2">
    <source>
        <dbReference type="EMBL" id="SDU96981.1"/>
    </source>
</evidence>
<feature type="transmembrane region" description="Helical" evidence="1">
    <location>
        <begin position="34"/>
        <end position="56"/>
    </location>
</feature>
<feature type="transmembrane region" description="Helical" evidence="1">
    <location>
        <begin position="68"/>
        <end position="86"/>
    </location>
</feature>
<dbReference type="RefSeq" id="WP_231918155.1">
    <property type="nucleotide sequence ID" value="NZ_LT629799.1"/>
</dbReference>
<feature type="transmembrane region" description="Helical" evidence="1">
    <location>
        <begin position="92"/>
        <end position="118"/>
    </location>
</feature>
<dbReference type="AlphaFoldDB" id="A0A1H2MVM4"/>